<evidence type="ECO:0000256" key="1">
    <source>
        <dbReference type="ARBA" id="ARBA00004571"/>
    </source>
</evidence>
<dbReference type="Gene3D" id="2.60.40.1120">
    <property type="entry name" value="Carboxypeptidase-like, regulatory domain"/>
    <property type="match status" value="1"/>
</dbReference>
<dbReference type="PANTHER" id="PTHR30069">
    <property type="entry name" value="TONB-DEPENDENT OUTER MEMBRANE RECEPTOR"/>
    <property type="match status" value="1"/>
</dbReference>
<evidence type="ECO:0000256" key="2">
    <source>
        <dbReference type="ARBA" id="ARBA00022448"/>
    </source>
</evidence>
<evidence type="ECO:0000259" key="8">
    <source>
        <dbReference type="Pfam" id="PF25183"/>
    </source>
</evidence>
<comment type="subcellular location">
    <subcellularLocation>
        <location evidence="1">Cell outer membrane</location>
        <topology evidence="1">Multi-pass membrane protein</topology>
    </subcellularLocation>
</comment>
<evidence type="ECO:0000313" key="10">
    <source>
        <dbReference type="Proteomes" id="UP000321820"/>
    </source>
</evidence>
<dbReference type="InterPro" id="IPR037066">
    <property type="entry name" value="Plug_dom_sf"/>
</dbReference>
<dbReference type="Pfam" id="PF13620">
    <property type="entry name" value="CarboxypepD_reg"/>
    <property type="match status" value="1"/>
</dbReference>
<dbReference type="Proteomes" id="UP000321820">
    <property type="component" value="Chromosome"/>
</dbReference>
<feature type="region of interest" description="Disordered" evidence="7">
    <location>
        <begin position="944"/>
        <end position="964"/>
    </location>
</feature>
<evidence type="ECO:0000313" key="9">
    <source>
        <dbReference type="EMBL" id="QEE31392.1"/>
    </source>
</evidence>
<dbReference type="OrthoDB" id="97893at2"/>
<dbReference type="Gene3D" id="2.40.170.20">
    <property type="entry name" value="TonB-dependent receptor, beta-barrel domain"/>
    <property type="match status" value="1"/>
</dbReference>
<evidence type="ECO:0000256" key="7">
    <source>
        <dbReference type="SAM" id="MobiDB-lite"/>
    </source>
</evidence>
<dbReference type="AlphaFoldDB" id="A0A5B9EHG0"/>
<dbReference type="InterPro" id="IPR008969">
    <property type="entry name" value="CarboxyPept-like_regulatory"/>
</dbReference>
<evidence type="ECO:0000256" key="5">
    <source>
        <dbReference type="ARBA" id="ARBA00023136"/>
    </source>
</evidence>
<evidence type="ECO:0000256" key="4">
    <source>
        <dbReference type="ARBA" id="ARBA00022692"/>
    </source>
</evidence>
<dbReference type="Pfam" id="PF25183">
    <property type="entry name" value="OMP_b-brl_4"/>
    <property type="match status" value="1"/>
</dbReference>
<protein>
    <submittedName>
        <fullName evidence="9">TonB-dependent receptor</fullName>
    </submittedName>
</protein>
<keyword evidence="10" id="KW-1185">Reference proteome</keyword>
<proteinExistence type="predicted"/>
<reference evidence="9 10" key="1">
    <citation type="submission" date="2019-08" db="EMBL/GenBank/DDBJ databases">
        <title>Complete genome sequence of Terriglobus albidus strain ORNL.</title>
        <authorList>
            <person name="Podar M."/>
        </authorList>
    </citation>
    <scope>NUCLEOTIDE SEQUENCE [LARGE SCALE GENOMIC DNA]</scope>
    <source>
        <strain evidence="9 10">ORNL</strain>
    </source>
</reference>
<dbReference type="InterPro" id="IPR057601">
    <property type="entry name" value="Oar-like_b-barrel"/>
</dbReference>
<keyword evidence="5" id="KW-0472">Membrane</keyword>
<dbReference type="KEGG" id="talb:FTW19_16390"/>
<keyword evidence="3" id="KW-1134">Transmembrane beta strand</keyword>
<sequence length="1175" mass="126717">MAQLSTATLSGTITDSTGAVVPNASITLTQTDTNYVRSAKTKNDGSYREEFLPVGPYKISVSATGFKTLDRSGVTLSVLQNADLDLQLEVGTTGETVEVTADVPLINANNSTLGRTISNVEIDNLPLVDRNVYTLLDLTPGVQNNNQAGSGANGGVINPLGSPEQHVKINGSSDSGVGQVAYYLDGGSNMNGIRNTGNPLPNPDAIREFRIDTNNFSAQYGRNSAGVVSVITKSGTNQFHGSAFEFYRERNFNATLRNGTQKTPYNQHRFGFTVGGPIKRDKLFFFGSYAGFRFISANVLNPAGVPSAAMMQGNFTENIPTGAAPPDNQKCTVAAQSTTRFWACNPYIANKANAWCAGNICNPSTFDPAIAGIIKAGLIQPSAGNGNYSQQTYSPYSQKTDEQLYKGDYQMTPMQRLTLAYFHQTGDYIVNPSGNNILGWVVHNYKFYQHQANIAHTWTINSSTVNQISLNYTRLIGGRVPSPSESLANYGSKFAEQMPNGEICGVPAQAGCSRPQLAVTGWFQAGNAITGPVTGSNIYALRDVVSSTHGKHTLYFGGEAGRENDAQQTTLNNYGVFGFTAHTNTANRSSAAITDFFFGSPNTMGQDVPVYANANYFNYGMFFQDDWRILSNLTLNLGIRYDIQTAPTNTQNMTMNFVPGVQSTVAPGNLKGVLLPGDPGVPRSGVSTRWNHVSPRIGMAWTPYPNGRTVIHAAAGIFYGSIGGNLFNYPSNGQPFSGRPTFSNVIHVSDPYTTDPKDFCNADPACIAGGVGRSPYPFIYDPKNPKYVVTPAAIIPMDPNFRWPEIYQMNIGFEQQLTNGFMFGSSYVASLGRKLPNQWDLNYPQFNLTSAGASGTSCTDTTLACSYANASGTVNNRRPYNAKSYAATASASASNPVLSTISQIQSSESSAYHGLQVMLQKRMAHGFSAQGFWVWSKSLQSENLDTSGNTGNSADTQPEDNNNRWLDRQRSSFDQRHVVAFSVVWKPNANFQNRTARFLANGWTITSIVRLQSGLPFNITTGTDNNGDGVTNDRPNLVPGVSRAQVTDNGGSRSAMVKNWISAAQFCQFNGVLAGNAACPQQGAGPAGSDGTVRQFAVDAPGRRSIDASLFRDFHIYERLTFQLRGESTNVFNLTNLPAPTSTTVNSATFGQINSAIQGGSFSNRVIQVGGRVLF</sequence>
<evidence type="ECO:0000256" key="3">
    <source>
        <dbReference type="ARBA" id="ARBA00022452"/>
    </source>
</evidence>
<name>A0A5B9EHG0_9BACT</name>
<feature type="compositionally biased region" description="Polar residues" evidence="7">
    <location>
        <begin position="944"/>
        <end position="960"/>
    </location>
</feature>
<evidence type="ECO:0000256" key="6">
    <source>
        <dbReference type="ARBA" id="ARBA00023237"/>
    </source>
</evidence>
<dbReference type="InterPro" id="IPR036942">
    <property type="entry name" value="Beta-barrel_TonB_sf"/>
</dbReference>
<keyword evidence="6" id="KW-0998">Cell outer membrane</keyword>
<dbReference type="Gene3D" id="2.170.130.10">
    <property type="entry name" value="TonB-dependent receptor, plug domain"/>
    <property type="match status" value="1"/>
</dbReference>
<dbReference type="GO" id="GO:0009279">
    <property type="term" value="C:cell outer membrane"/>
    <property type="evidence" value="ECO:0007669"/>
    <property type="project" value="UniProtKB-SubCell"/>
</dbReference>
<dbReference type="SUPFAM" id="SSF56935">
    <property type="entry name" value="Porins"/>
    <property type="match status" value="1"/>
</dbReference>
<dbReference type="PANTHER" id="PTHR30069:SF46">
    <property type="entry name" value="OAR PROTEIN"/>
    <property type="match status" value="1"/>
</dbReference>
<dbReference type="EMBL" id="CP042806">
    <property type="protein sequence ID" value="QEE31392.1"/>
    <property type="molecule type" value="Genomic_DNA"/>
</dbReference>
<dbReference type="GO" id="GO:0044718">
    <property type="term" value="P:siderophore transmembrane transport"/>
    <property type="evidence" value="ECO:0007669"/>
    <property type="project" value="TreeGrafter"/>
</dbReference>
<keyword evidence="4" id="KW-0812">Transmembrane</keyword>
<organism evidence="9 10">
    <name type="scientific">Terriglobus albidus</name>
    <dbReference type="NCBI Taxonomy" id="1592106"/>
    <lineage>
        <taxon>Bacteria</taxon>
        <taxon>Pseudomonadati</taxon>
        <taxon>Acidobacteriota</taxon>
        <taxon>Terriglobia</taxon>
        <taxon>Terriglobales</taxon>
        <taxon>Acidobacteriaceae</taxon>
        <taxon>Terriglobus</taxon>
    </lineage>
</organism>
<dbReference type="SUPFAM" id="SSF49464">
    <property type="entry name" value="Carboxypeptidase regulatory domain-like"/>
    <property type="match status" value="1"/>
</dbReference>
<feature type="domain" description="TonB-dependent transporter Oar-like beta-barrel" evidence="8">
    <location>
        <begin position="231"/>
        <end position="1168"/>
    </location>
</feature>
<dbReference type="InterPro" id="IPR039426">
    <property type="entry name" value="TonB-dep_rcpt-like"/>
</dbReference>
<keyword evidence="9" id="KW-0675">Receptor</keyword>
<accession>A0A5B9EHG0</accession>
<gene>
    <name evidence="9" type="ORF">FTW19_16390</name>
</gene>
<dbReference type="GO" id="GO:0015344">
    <property type="term" value="F:siderophore uptake transmembrane transporter activity"/>
    <property type="evidence" value="ECO:0007669"/>
    <property type="project" value="TreeGrafter"/>
</dbReference>
<keyword evidence="2" id="KW-0813">Transport</keyword>